<sequence length="178" mass="19727">INGSTAPCLPTFLANRCCSLFSSVRQNTLSLIHYLNYEMYTSLLYFEIQHNIKTAFSTQAYSLKNIKHDFNLKLAYCTTESVLSLHLIITLSPMKRLSRLLVLIVNSALLAQFDASATGAIRGKVKNRFKMALSTANPCKSVSDSPRDVSRPILNNGHNVSADCYVACTHNALTNHPT</sequence>
<feature type="non-terminal residue" evidence="1">
    <location>
        <position position="1"/>
    </location>
</feature>
<organism evidence="1 2">
    <name type="scientific">Diploptera punctata</name>
    <name type="common">Pacific beetle cockroach</name>
    <dbReference type="NCBI Taxonomy" id="6984"/>
    <lineage>
        <taxon>Eukaryota</taxon>
        <taxon>Metazoa</taxon>
        <taxon>Ecdysozoa</taxon>
        <taxon>Arthropoda</taxon>
        <taxon>Hexapoda</taxon>
        <taxon>Insecta</taxon>
        <taxon>Pterygota</taxon>
        <taxon>Neoptera</taxon>
        <taxon>Polyneoptera</taxon>
        <taxon>Dictyoptera</taxon>
        <taxon>Blattodea</taxon>
        <taxon>Blaberoidea</taxon>
        <taxon>Blaberidae</taxon>
        <taxon>Diplopterinae</taxon>
        <taxon>Diploptera</taxon>
    </lineage>
</organism>
<evidence type="ECO:0000313" key="1">
    <source>
        <dbReference type="EMBL" id="KAJ9575949.1"/>
    </source>
</evidence>
<dbReference type="EMBL" id="JASPKZ010009812">
    <property type="protein sequence ID" value="KAJ9575949.1"/>
    <property type="molecule type" value="Genomic_DNA"/>
</dbReference>
<dbReference type="AlphaFoldDB" id="A0AAD7Z8K2"/>
<reference evidence="1" key="1">
    <citation type="journal article" date="2023" name="IScience">
        <title>Live-bearing cockroach genome reveals convergent evolutionary mechanisms linked to viviparity in insects and beyond.</title>
        <authorList>
            <person name="Fouks B."/>
            <person name="Harrison M.C."/>
            <person name="Mikhailova A.A."/>
            <person name="Marchal E."/>
            <person name="English S."/>
            <person name="Carruthers M."/>
            <person name="Jennings E.C."/>
            <person name="Chiamaka E.L."/>
            <person name="Frigard R.A."/>
            <person name="Pippel M."/>
            <person name="Attardo G.M."/>
            <person name="Benoit J.B."/>
            <person name="Bornberg-Bauer E."/>
            <person name="Tobe S.S."/>
        </authorList>
    </citation>
    <scope>NUCLEOTIDE SEQUENCE</scope>
    <source>
        <strain evidence="1">Stay&amp;Tobe</strain>
    </source>
</reference>
<protein>
    <submittedName>
        <fullName evidence="1">Uncharacterized protein</fullName>
    </submittedName>
</protein>
<name>A0AAD7Z8K2_DIPPU</name>
<evidence type="ECO:0000313" key="2">
    <source>
        <dbReference type="Proteomes" id="UP001233999"/>
    </source>
</evidence>
<keyword evidence="2" id="KW-1185">Reference proteome</keyword>
<feature type="non-terminal residue" evidence="1">
    <location>
        <position position="178"/>
    </location>
</feature>
<reference evidence="1" key="2">
    <citation type="submission" date="2023-05" db="EMBL/GenBank/DDBJ databases">
        <authorList>
            <person name="Fouks B."/>
        </authorList>
    </citation>
    <scope>NUCLEOTIDE SEQUENCE</scope>
    <source>
        <strain evidence="1">Stay&amp;Tobe</strain>
        <tissue evidence="1">Testes</tissue>
    </source>
</reference>
<proteinExistence type="predicted"/>
<accession>A0AAD7Z8K2</accession>
<comment type="caution">
    <text evidence="1">The sequence shown here is derived from an EMBL/GenBank/DDBJ whole genome shotgun (WGS) entry which is preliminary data.</text>
</comment>
<dbReference type="Proteomes" id="UP001233999">
    <property type="component" value="Unassembled WGS sequence"/>
</dbReference>
<gene>
    <name evidence="1" type="ORF">L9F63_007176</name>
</gene>